<dbReference type="Proteomes" id="UP000732380">
    <property type="component" value="Unassembled WGS sequence"/>
</dbReference>
<evidence type="ECO:0000313" key="2">
    <source>
        <dbReference type="EMBL" id="KAG6107518.1"/>
    </source>
</evidence>
<name>A0A9P7PTQ4_9HYPO</name>
<evidence type="ECO:0000256" key="1">
    <source>
        <dbReference type="SAM" id="MobiDB-lite"/>
    </source>
</evidence>
<protein>
    <submittedName>
        <fullName evidence="2">Uncharacterized protein</fullName>
    </submittedName>
</protein>
<feature type="region of interest" description="Disordered" evidence="1">
    <location>
        <begin position="83"/>
        <end position="102"/>
    </location>
</feature>
<gene>
    <name evidence="2" type="ORF">E4U13_006913</name>
</gene>
<dbReference type="EMBL" id="SRQM01000635">
    <property type="protein sequence ID" value="KAG6107518.1"/>
    <property type="molecule type" value="Genomic_DNA"/>
</dbReference>
<evidence type="ECO:0000313" key="3">
    <source>
        <dbReference type="Proteomes" id="UP000732380"/>
    </source>
</evidence>
<organism evidence="2 3">
    <name type="scientific">Claviceps humidiphila</name>
    <dbReference type="NCBI Taxonomy" id="1294629"/>
    <lineage>
        <taxon>Eukaryota</taxon>
        <taxon>Fungi</taxon>
        <taxon>Dikarya</taxon>
        <taxon>Ascomycota</taxon>
        <taxon>Pezizomycotina</taxon>
        <taxon>Sordariomycetes</taxon>
        <taxon>Hypocreomycetidae</taxon>
        <taxon>Hypocreales</taxon>
        <taxon>Clavicipitaceae</taxon>
        <taxon>Claviceps</taxon>
    </lineage>
</organism>
<keyword evidence="3" id="KW-1185">Reference proteome</keyword>
<reference evidence="2 3" key="1">
    <citation type="journal article" date="2020" name="bioRxiv">
        <title>Whole genome comparisons of ergot fungi reveals the divergence and evolution of species within the genus Claviceps are the result of varying mechanisms driving genome evolution and host range expansion.</title>
        <authorList>
            <person name="Wyka S.A."/>
            <person name="Mondo S.J."/>
            <person name="Liu M."/>
            <person name="Dettman J."/>
            <person name="Nalam V."/>
            <person name="Broders K.D."/>
        </authorList>
    </citation>
    <scope>NUCLEOTIDE SEQUENCE [LARGE SCALE GENOMIC DNA]</scope>
    <source>
        <strain evidence="2 3">LM576</strain>
    </source>
</reference>
<accession>A0A9P7PTQ4</accession>
<proteinExistence type="predicted"/>
<comment type="caution">
    <text evidence="2">The sequence shown here is derived from an EMBL/GenBank/DDBJ whole genome shotgun (WGS) entry which is preliminary data.</text>
</comment>
<sequence>MVASPARDFVQVVWRSRVKEIEVYVGADDWKCRYVSTLLMSPASGQGQPPWDIDLWPLLDKLVHKTVMYEMKQVSFCKPCGNKSSLGETKANTGEESVQEQLGNVTKTALDERWPRAGMSKTARWRDVKLLTSE</sequence>
<dbReference type="AlphaFoldDB" id="A0A9P7PTQ4"/>